<protein>
    <submittedName>
        <fullName evidence="1">Uncharacterized protein</fullName>
    </submittedName>
</protein>
<reference evidence="1" key="2">
    <citation type="journal article" date="2020" name="Nat. Commun.">
        <title>Large-scale genome sequencing of mycorrhizal fungi provides insights into the early evolution of symbiotic traits.</title>
        <authorList>
            <person name="Miyauchi S."/>
            <person name="Kiss E."/>
            <person name="Kuo A."/>
            <person name="Drula E."/>
            <person name="Kohler A."/>
            <person name="Sanchez-Garcia M."/>
            <person name="Morin E."/>
            <person name="Andreopoulos B."/>
            <person name="Barry K.W."/>
            <person name="Bonito G."/>
            <person name="Buee M."/>
            <person name="Carver A."/>
            <person name="Chen C."/>
            <person name="Cichocki N."/>
            <person name="Clum A."/>
            <person name="Culley D."/>
            <person name="Crous P.W."/>
            <person name="Fauchery L."/>
            <person name="Girlanda M."/>
            <person name="Hayes R.D."/>
            <person name="Keri Z."/>
            <person name="LaButti K."/>
            <person name="Lipzen A."/>
            <person name="Lombard V."/>
            <person name="Magnuson J."/>
            <person name="Maillard F."/>
            <person name="Murat C."/>
            <person name="Nolan M."/>
            <person name="Ohm R.A."/>
            <person name="Pangilinan J."/>
            <person name="Pereira M.F."/>
            <person name="Perotto S."/>
            <person name="Peter M."/>
            <person name="Pfister S."/>
            <person name="Riley R."/>
            <person name="Sitrit Y."/>
            <person name="Stielow J.B."/>
            <person name="Szollosi G."/>
            <person name="Zifcakova L."/>
            <person name="Stursova M."/>
            <person name="Spatafora J.W."/>
            <person name="Tedersoo L."/>
            <person name="Vaario L.M."/>
            <person name="Yamada A."/>
            <person name="Yan M."/>
            <person name="Wang P."/>
            <person name="Xu J."/>
            <person name="Bruns T."/>
            <person name="Baldrian P."/>
            <person name="Vilgalys R."/>
            <person name="Dunand C."/>
            <person name="Henrissat B."/>
            <person name="Grigoriev I.V."/>
            <person name="Hibbett D."/>
            <person name="Nagy L.G."/>
            <person name="Martin F.M."/>
        </authorList>
    </citation>
    <scope>NUCLEOTIDE SEQUENCE</scope>
    <source>
        <strain evidence="1">P2</strain>
    </source>
</reference>
<comment type="caution">
    <text evidence="1">The sequence shown here is derived from an EMBL/GenBank/DDBJ whole genome shotgun (WGS) entry which is preliminary data.</text>
</comment>
<evidence type="ECO:0000313" key="2">
    <source>
        <dbReference type="Proteomes" id="UP000886501"/>
    </source>
</evidence>
<reference evidence="1" key="1">
    <citation type="submission" date="2019-10" db="EMBL/GenBank/DDBJ databases">
        <authorList>
            <consortium name="DOE Joint Genome Institute"/>
            <person name="Kuo A."/>
            <person name="Miyauchi S."/>
            <person name="Kiss E."/>
            <person name="Drula E."/>
            <person name="Kohler A."/>
            <person name="Sanchez-Garcia M."/>
            <person name="Andreopoulos B."/>
            <person name="Barry K.W."/>
            <person name="Bonito G."/>
            <person name="Buee M."/>
            <person name="Carver A."/>
            <person name="Chen C."/>
            <person name="Cichocki N."/>
            <person name="Clum A."/>
            <person name="Culley D."/>
            <person name="Crous P.W."/>
            <person name="Fauchery L."/>
            <person name="Girlanda M."/>
            <person name="Hayes R."/>
            <person name="Keri Z."/>
            <person name="Labutti K."/>
            <person name="Lipzen A."/>
            <person name="Lombard V."/>
            <person name="Magnuson J."/>
            <person name="Maillard F."/>
            <person name="Morin E."/>
            <person name="Murat C."/>
            <person name="Nolan M."/>
            <person name="Ohm R."/>
            <person name="Pangilinan J."/>
            <person name="Pereira M."/>
            <person name="Perotto S."/>
            <person name="Peter M."/>
            <person name="Riley R."/>
            <person name="Sitrit Y."/>
            <person name="Stielow B."/>
            <person name="Szollosi G."/>
            <person name="Zifcakova L."/>
            <person name="Stursova M."/>
            <person name="Spatafora J.W."/>
            <person name="Tedersoo L."/>
            <person name="Vaario L.-M."/>
            <person name="Yamada A."/>
            <person name="Yan M."/>
            <person name="Wang P."/>
            <person name="Xu J."/>
            <person name="Bruns T."/>
            <person name="Baldrian P."/>
            <person name="Vilgalys R."/>
            <person name="Henrissat B."/>
            <person name="Grigoriev I.V."/>
            <person name="Hibbett D."/>
            <person name="Nagy L.G."/>
            <person name="Martin F.M."/>
        </authorList>
    </citation>
    <scope>NUCLEOTIDE SEQUENCE</scope>
    <source>
        <strain evidence="1">P2</strain>
    </source>
</reference>
<accession>A0ACB6ZVZ2</accession>
<keyword evidence="2" id="KW-1185">Reference proteome</keyword>
<evidence type="ECO:0000313" key="1">
    <source>
        <dbReference type="EMBL" id="KAF9653707.1"/>
    </source>
</evidence>
<organism evidence="1 2">
    <name type="scientific">Thelephora ganbajun</name>
    <name type="common">Ganba fungus</name>
    <dbReference type="NCBI Taxonomy" id="370292"/>
    <lineage>
        <taxon>Eukaryota</taxon>
        <taxon>Fungi</taxon>
        <taxon>Dikarya</taxon>
        <taxon>Basidiomycota</taxon>
        <taxon>Agaricomycotina</taxon>
        <taxon>Agaricomycetes</taxon>
        <taxon>Thelephorales</taxon>
        <taxon>Thelephoraceae</taxon>
        <taxon>Thelephora</taxon>
    </lineage>
</organism>
<name>A0ACB6ZVZ2_THEGA</name>
<dbReference type="EMBL" id="MU117963">
    <property type="protein sequence ID" value="KAF9653707.1"/>
    <property type="molecule type" value="Genomic_DNA"/>
</dbReference>
<gene>
    <name evidence="1" type="ORF">BDM02DRAFT_3257764</name>
</gene>
<proteinExistence type="predicted"/>
<dbReference type="Proteomes" id="UP000886501">
    <property type="component" value="Unassembled WGS sequence"/>
</dbReference>
<sequence length="201" mass="23102">MILRYVACETIRESDSHFPSISLPPAPTVDRMTGYGPTPWIDQFPVPIAVAIIIGGLATLSLLVLVVIFAQRVVFGPRRNNLKGRGLRNFGPADYREFLRREREEREKELERKGRKRRFLKRQRDMYGEDEEAVVGAGKAGQSSTAAKVGMGEEGSEYTLRNYREKVRAEDRRWEMQQKKLDKELAELAYAVQADYPILRR</sequence>